<dbReference type="InterPro" id="IPR035909">
    <property type="entry name" value="CheB_C"/>
</dbReference>
<dbReference type="Pfam" id="PF01339">
    <property type="entry name" value="CheB_methylest"/>
    <property type="match status" value="1"/>
</dbReference>
<evidence type="ECO:0000256" key="2">
    <source>
        <dbReference type="ARBA" id="ARBA00039140"/>
    </source>
</evidence>
<sequence>MHPTFFLVSDSAVTRILYGKMFENNKEVNFLGAARFNEAGITKMLKVSPDFLLVDLDNIPKETKDGIADLRKKYCGKVIIILSKDQEEDGLFSGDEKGIRLIKRPELIDLSAMEAFKTTINQLIKSVNGTYAITSQSQVTSQVKTKTSIHNMYSEMKRQGLSPLKLQKNKKIICIGTSTGGPGALQKVLTKLPKGMEAPIVIVQHMPPSFTKSLANRLNSICEIDVKEAEDGERLVDGIAYIAPGGKHLTIHPSSDDLIIKISEDPPVNGHRPSVDVMFHSLSLIEDYAKIAVIMTGMGADGAAGLIELKKQGKLTAIAEAEESCIVYGMPKAAISTGCVDTIAEINDIASNILKYTKKDVGKWM</sequence>
<dbReference type="AlphaFoldDB" id="A0A2X4ZIF5"/>
<comment type="catalytic activity">
    <reaction evidence="3">
        <text>[protein]-L-glutamate 5-O-methyl ester + H2O = L-glutamyl-[protein] + methanol + H(+)</text>
        <dbReference type="Rhea" id="RHEA:23236"/>
        <dbReference type="Rhea" id="RHEA-COMP:10208"/>
        <dbReference type="Rhea" id="RHEA-COMP:10311"/>
        <dbReference type="ChEBI" id="CHEBI:15377"/>
        <dbReference type="ChEBI" id="CHEBI:15378"/>
        <dbReference type="ChEBI" id="CHEBI:17790"/>
        <dbReference type="ChEBI" id="CHEBI:29973"/>
        <dbReference type="ChEBI" id="CHEBI:82795"/>
        <dbReference type="EC" id="3.1.1.61"/>
    </reaction>
</comment>
<feature type="active site" evidence="4">
    <location>
        <position position="178"/>
    </location>
</feature>
<dbReference type="NCBIfam" id="NF001965">
    <property type="entry name" value="PRK00742.1"/>
    <property type="match status" value="1"/>
</dbReference>
<keyword evidence="7" id="KW-1185">Reference proteome</keyword>
<accession>A0A2X4ZIF5</accession>
<dbReference type="InterPro" id="IPR000673">
    <property type="entry name" value="Sig_transdc_resp-reg_Me-estase"/>
</dbReference>
<protein>
    <recommendedName>
        <fullName evidence="2">protein-glutamate methylesterase</fullName>
        <ecNumber evidence="2">3.1.1.61</ecNumber>
    </recommendedName>
</protein>
<dbReference type="KEGG" id="blen:NCTC4824_02648"/>
<dbReference type="PANTHER" id="PTHR42872:SF3">
    <property type="entry name" value="PROTEIN-GLUTAMATE METHYLESTERASE_PROTEIN-GLUTAMINE GLUTAMINASE 1"/>
    <property type="match status" value="1"/>
</dbReference>
<gene>
    <name evidence="6" type="primary">cheB</name>
    <name evidence="6" type="ORF">NCTC4824_02648</name>
</gene>
<dbReference type="PROSITE" id="PS50122">
    <property type="entry name" value="CHEB"/>
    <property type="match status" value="1"/>
</dbReference>
<dbReference type="PIRSF" id="PIRSF000876">
    <property type="entry name" value="RR_chemtxs_CheB"/>
    <property type="match status" value="1"/>
</dbReference>
<feature type="active site" evidence="4">
    <location>
        <position position="301"/>
    </location>
</feature>
<evidence type="ECO:0000313" key="6">
    <source>
        <dbReference type="EMBL" id="SQI60214.1"/>
    </source>
</evidence>
<feature type="active site" evidence="4">
    <location>
        <position position="205"/>
    </location>
</feature>
<name>A0A2X4ZIF5_LEDLE</name>
<dbReference type="GO" id="GO:0005737">
    <property type="term" value="C:cytoplasm"/>
    <property type="evidence" value="ECO:0007669"/>
    <property type="project" value="InterPro"/>
</dbReference>
<evidence type="ECO:0000256" key="4">
    <source>
        <dbReference type="PROSITE-ProRule" id="PRU00050"/>
    </source>
</evidence>
<evidence type="ECO:0000256" key="1">
    <source>
        <dbReference type="ARBA" id="ARBA00022801"/>
    </source>
</evidence>
<dbReference type="STRING" id="1348624.GCA_001591545_01697"/>
<dbReference type="RefSeq" id="WP_066139620.1">
    <property type="nucleotide sequence ID" value="NZ_CBCSGM010000001.1"/>
</dbReference>
<dbReference type="GO" id="GO:0008984">
    <property type="term" value="F:protein-glutamate methylesterase activity"/>
    <property type="evidence" value="ECO:0007669"/>
    <property type="project" value="UniProtKB-EC"/>
</dbReference>
<dbReference type="InterPro" id="IPR008248">
    <property type="entry name" value="CheB-like"/>
</dbReference>
<evidence type="ECO:0000313" key="7">
    <source>
        <dbReference type="Proteomes" id="UP000249134"/>
    </source>
</evidence>
<keyword evidence="1 4" id="KW-0378">Hydrolase</keyword>
<dbReference type="EC" id="3.1.1.61" evidence="2"/>
<reference evidence="6 7" key="1">
    <citation type="submission" date="2018-06" db="EMBL/GenBank/DDBJ databases">
        <authorList>
            <consortium name="Pathogen Informatics"/>
            <person name="Doyle S."/>
        </authorList>
    </citation>
    <scope>NUCLEOTIDE SEQUENCE [LARGE SCALE GENOMIC DNA]</scope>
    <source>
        <strain evidence="6 7">NCTC4824</strain>
    </source>
</reference>
<dbReference type="GO" id="GO:0006935">
    <property type="term" value="P:chemotaxis"/>
    <property type="evidence" value="ECO:0007669"/>
    <property type="project" value="UniProtKB-UniRule"/>
</dbReference>
<feature type="domain" description="CheB-type methylesterase" evidence="5">
    <location>
        <begin position="166"/>
        <end position="360"/>
    </location>
</feature>
<dbReference type="Gene3D" id="3.40.50.180">
    <property type="entry name" value="Methylesterase CheB, C-terminal domain"/>
    <property type="match status" value="1"/>
</dbReference>
<dbReference type="Proteomes" id="UP000249134">
    <property type="component" value="Chromosome 1"/>
</dbReference>
<dbReference type="PANTHER" id="PTHR42872">
    <property type="entry name" value="PROTEIN-GLUTAMATE METHYLESTERASE/PROTEIN-GLUTAMINE GLUTAMINASE"/>
    <property type="match status" value="1"/>
</dbReference>
<dbReference type="SUPFAM" id="SSF52738">
    <property type="entry name" value="Methylesterase CheB, C-terminal domain"/>
    <property type="match status" value="1"/>
</dbReference>
<dbReference type="CDD" id="cd16432">
    <property type="entry name" value="CheB_Rec"/>
    <property type="match status" value="1"/>
</dbReference>
<dbReference type="GO" id="GO:0000156">
    <property type="term" value="F:phosphorelay response regulator activity"/>
    <property type="evidence" value="ECO:0007669"/>
    <property type="project" value="InterPro"/>
</dbReference>
<proteinExistence type="predicted"/>
<evidence type="ECO:0000259" key="5">
    <source>
        <dbReference type="PROSITE" id="PS50122"/>
    </source>
</evidence>
<dbReference type="EMBL" id="LS483476">
    <property type="protein sequence ID" value="SQI60214.1"/>
    <property type="molecule type" value="Genomic_DNA"/>
</dbReference>
<keyword evidence="4" id="KW-0145">Chemotaxis</keyword>
<organism evidence="6 7">
    <name type="scientific">Lederbergia lenta</name>
    <name type="common">Bacillus lentus</name>
    <dbReference type="NCBI Taxonomy" id="1467"/>
    <lineage>
        <taxon>Bacteria</taxon>
        <taxon>Bacillati</taxon>
        <taxon>Bacillota</taxon>
        <taxon>Bacilli</taxon>
        <taxon>Bacillales</taxon>
        <taxon>Bacillaceae</taxon>
        <taxon>Lederbergia</taxon>
    </lineage>
</organism>
<evidence type="ECO:0000256" key="3">
    <source>
        <dbReference type="ARBA" id="ARBA00048267"/>
    </source>
</evidence>